<dbReference type="GO" id="GO:0016020">
    <property type="term" value="C:membrane"/>
    <property type="evidence" value="ECO:0007669"/>
    <property type="project" value="UniProtKB-SubCell"/>
</dbReference>
<keyword evidence="4 11" id="KW-1133">Transmembrane helix</keyword>
<evidence type="ECO:0000256" key="10">
    <source>
        <dbReference type="SAM" id="MobiDB-lite"/>
    </source>
</evidence>
<dbReference type="Pfam" id="PF25506">
    <property type="entry name" value="TIM-barrel_MTC6"/>
    <property type="match status" value="1"/>
</dbReference>
<comment type="similarity">
    <text evidence="8">Belongs to the MTC6 family.</text>
</comment>
<feature type="compositionally biased region" description="Low complexity" evidence="10">
    <location>
        <begin position="160"/>
        <end position="185"/>
    </location>
</feature>
<evidence type="ECO:0000256" key="1">
    <source>
        <dbReference type="ARBA" id="ARBA00004479"/>
    </source>
</evidence>
<organism evidence="13 14">
    <name type="scientific">Dothidotthia symphoricarpi CBS 119687</name>
    <dbReference type="NCBI Taxonomy" id="1392245"/>
    <lineage>
        <taxon>Eukaryota</taxon>
        <taxon>Fungi</taxon>
        <taxon>Dikarya</taxon>
        <taxon>Ascomycota</taxon>
        <taxon>Pezizomycotina</taxon>
        <taxon>Dothideomycetes</taxon>
        <taxon>Pleosporomycetidae</taxon>
        <taxon>Pleosporales</taxon>
        <taxon>Dothidotthiaceae</taxon>
        <taxon>Dothidotthia</taxon>
    </lineage>
</organism>
<evidence type="ECO:0000313" key="13">
    <source>
        <dbReference type="EMBL" id="KAF2127716.1"/>
    </source>
</evidence>
<dbReference type="InterPro" id="IPR016187">
    <property type="entry name" value="CTDL_fold"/>
</dbReference>
<keyword evidence="2 11" id="KW-0812">Transmembrane</keyword>
<evidence type="ECO:0000256" key="9">
    <source>
        <dbReference type="ARBA" id="ARBA00039865"/>
    </source>
</evidence>
<accession>A0A6A6A832</accession>
<evidence type="ECO:0000256" key="8">
    <source>
        <dbReference type="ARBA" id="ARBA00038159"/>
    </source>
</evidence>
<comment type="function">
    <text evidence="7">May be involved in telomere capping.</text>
</comment>
<gene>
    <name evidence="13" type="ORF">P153DRAFT_344018</name>
</gene>
<name>A0A6A6A832_9PLEO</name>
<dbReference type="OrthoDB" id="5573651at2759"/>
<dbReference type="InterPro" id="IPR057530">
    <property type="entry name" value="TIM-barrel_MTC6"/>
</dbReference>
<evidence type="ECO:0000256" key="11">
    <source>
        <dbReference type="SAM" id="Phobius"/>
    </source>
</evidence>
<keyword evidence="5 11" id="KW-0472">Membrane</keyword>
<dbReference type="InterPro" id="IPR051008">
    <property type="entry name" value="Telomere_Capping_Maintenance"/>
</dbReference>
<feature type="domain" description="MTC6 partial TIM-barrel" evidence="12">
    <location>
        <begin position="24"/>
        <end position="450"/>
    </location>
</feature>
<dbReference type="InterPro" id="IPR016186">
    <property type="entry name" value="C-type_lectin-like/link_sf"/>
</dbReference>
<evidence type="ECO:0000313" key="14">
    <source>
        <dbReference type="Proteomes" id="UP000799771"/>
    </source>
</evidence>
<evidence type="ECO:0000256" key="4">
    <source>
        <dbReference type="ARBA" id="ARBA00022989"/>
    </source>
</evidence>
<feature type="transmembrane region" description="Helical" evidence="11">
    <location>
        <begin position="607"/>
        <end position="628"/>
    </location>
</feature>
<dbReference type="AlphaFoldDB" id="A0A6A6A832"/>
<dbReference type="PANTHER" id="PTHR35518:SF2">
    <property type="entry name" value="MAINTENANCE OF TELOMERE CAPPING PROTEIN 6"/>
    <property type="match status" value="1"/>
</dbReference>
<sequence length="656" mass="71595">MSSGDLYDPDQSAVDTRLVKPWNVAFRAQRDVGLNIPIDFRTGPTVSLSPACFYNNQYEHNAFQKCFSNLLAVGFTRFTVDVYWDPLQSVWSLCPVELPPLDNEVTETISIVSGPTLTMSTDTFDANIPLSTALPPRDILEFERRQDGPGSTSVATPVDASSTATSSGLSSAGPTTSSLSTAAPANPTIVSFPTTDGPPLMQIGSYNCTAMMTLGFLTGLLENFLDVTSTTTDTAITLLTLNVHAASSWQDPNAPASQLSQNQLPESGDLLSDVMKGNLTDETYTPSILRSQRENLNESWFDVDWENRPRQGYYNFSKDANDNLYTVNGWPSEVYIEFQEQYRLVVSYGTIDPQMRLYNIGTDLDFIFPPGTISNYQNVSFETAGQLSSGCLFAASETTVTPESNSSWAISTAPSLDIGATPNLLVPIPSIANLTSCGITALLNETLANTTADKNPLPYAAYLHSTQWSWAPGEPLNATSSGSGSTGNRCAIMTISPFPGRWHATDCNSRHQVACHDPTQPYHWEISSGDSEYEAAETLCRAPLTFDVPHTALENAHLLAAMRSRREGTDEPVYIDINSLDVADCWVIGLNSTCPYIQSIDTNRTRIVVVPTVAAVIIFVLAALTFFIKCASNRRKSKRGRKRRMVGGWEYEGVPS</sequence>
<evidence type="ECO:0000256" key="2">
    <source>
        <dbReference type="ARBA" id="ARBA00022692"/>
    </source>
</evidence>
<dbReference type="PANTHER" id="PTHR35518">
    <property type="entry name" value="MAINTENANCE OF TELOMOERE CAPPING"/>
    <property type="match status" value="1"/>
</dbReference>
<dbReference type="SUPFAM" id="SSF56436">
    <property type="entry name" value="C-type lectin-like"/>
    <property type="match status" value="1"/>
</dbReference>
<keyword evidence="3" id="KW-0732">Signal</keyword>
<evidence type="ECO:0000256" key="7">
    <source>
        <dbReference type="ARBA" id="ARBA00037703"/>
    </source>
</evidence>
<dbReference type="Proteomes" id="UP000799771">
    <property type="component" value="Unassembled WGS sequence"/>
</dbReference>
<comment type="subcellular location">
    <subcellularLocation>
        <location evidence="1">Membrane</location>
        <topology evidence="1">Single-pass type I membrane protein</topology>
    </subcellularLocation>
</comment>
<dbReference type="EMBL" id="ML977510">
    <property type="protein sequence ID" value="KAF2127716.1"/>
    <property type="molecule type" value="Genomic_DNA"/>
</dbReference>
<evidence type="ECO:0000256" key="6">
    <source>
        <dbReference type="ARBA" id="ARBA00023180"/>
    </source>
</evidence>
<evidence type="ECO:0000256" key="3">
    <source>
        <dbReference type="ARBA" id="ARBA00022729"/>
    </source>
</evidence>
<reference evidence="13" key="1">
    <citation type="journal article" date="2020" name="Stud. Mycol.">
        <title>101 Dothideomycetes genomes: a test case for predicting lifestyles and emergence of pathogens.</title>
        <authorList>
            <person name="Haridas S."/>
            <person name="Albert R."/>
            <person name="Binder M."/>
            <person name="Bloem J."/>
            <person name="Labutti K."/>
            <person name="Salamov A."/>
            <person name="Andreopoulos B."/>
            <person name="Baker S."/>
            <person name="Barry K."/>
            <person name="Bills G."/>
            <person name="Bluhm B."/>
            <person name="Cannon C."/>
            <person name="Castanera R."/>
            <person name="Culley D."/>
            <person name="Daum C."/>
            <person name="Ezra D."/>
            <person name="Gonzalez J."/>
            <person name="Henrissat B."/>
            <person name="Kuo A."/>
            <person name="Liang C."/>
            <person name="Lipzen A."/>
            <person name="Lutzoni F."/>
            <person name="Magnuson J."/>
            <person name="Mondo S."/>
            <person name="Nolan M."/>
            <person name="Ohm R."/>
            <person name="Pangilinan J."/>
            <person name="Park H.-J."/>
            <person name="Ramirez L."/>
            <person name="Alfaro M."/>
            <person name="Sun H."/>
            <person name="Tritt A."/>
            <person name="Yoshinaga Y."/>
            <person name="Zwiers L.-H."/>
            <person name="Turgeon B."/>
            <person name="Goodwin S."/>
            <person name="Spatafora J."/>
            <person name="Crous P."/>
            <person name="Grigoriev I."/>
        </authorList>
    </citation>
    <scope>NUCLEOTIDE SEQUENCE</scope>
    <source>
        <strain evidence="13">CBS 119687</strain>
    </source>
</reference>
<feature type="region of interest" description="Disordered" evidence="10">
    <location>
        <begin position="144"/>
        <end position="185"/>
    </location>
</feature>
<keyword evidence="14" id="KW-1185">Reference proteome</keyword>
<dbReference type="Gene3D" id="3.10.100.10">
    <property type="entry name" value="Mannose-Binding Protein A, subunit A"/>
    <property type="match status" value="1"/>
</dbReference>
<keyword evidence="6" id="KW-0325">Glycoprotein</keyword>
<protein>
    <recommendedName>
        <fullName evidence="9">Maintenance of telomere capping protein 6</fullName>
    </recommendedName>
</protein>
<evidence type="ECO:0000256" key="5">
    <source>
        <dbReference type="ARBA" id="ARBA00023136"/>
    </source>
</evidence>
<dbReference type="RefSeq" id="XP_033522105.1">
    <property type="nucleotide sequence ID" value="XM_033666033.1"/>
</dbReference>
<dbReference type="GeneID" id="54406465"/>
<proteinExistence type="inferred from homology"/>
<evidence type="ECO:0000259" key="12">
    <source>
        <dbReference type="Pfam" id="PF25506"/>
    </source>
</evidence>